<accession>A0A947DF35</accession>
<dbReference type="PANTHER" id="PTHR21022:SF19">
    <property type="entry name" value="PREPHENATE DEHYDRATASE-RELATED"/>
    <property type="match status" value="1"/>
</dbReference>
<dbReference type="NCBIfam" id="NF008865">
    <property type="entry name" value="PRK11898.1"/>
    <property type="match status" value="1"/>
</dbReference>
<dbReference type="Gene3D" id="3.40.190.10">
    <property type="entry name" value="Periplasmic binding protein-like II"/>
    <property type="match status" value="2"/>
</dbReference>
<protein>
    <recommendedName>
        <fullName evidence="3 10">Prephenate dehydratase</fullName>
        <shortName evidence="10">PDT</shortName>
        <ecNumber evidence="2 10">4.2.1.51</ecNumber>
    </recommendedName>
</protein>
<organism evidence="13 14">
    <name type="scientific">Leptothoe spongobia TAU-MAC 1115</name>
    <dbReference type="NCBI Taxonomy" id="1967444"/>
    <lineage>
        <taxon>Bacteria</taxon>
        <taxon>Bacillati</taxon>
        <taxon>Cyanobacteriota</taxon>
        <taxon>Cyanophyceae</taxon>
        <taxon>Nodosilineales</taxon>
        <taxon>Cymatolegaceae</taxon>
        <taxon>Leptothoe</taxon>
        <taxon>Leptothoe spongobia</taxon>
    </lineage>
</organism>
<evidence type="ECO:0000256" key="6">
    <source>
        <dbReference type="ARBA" id="ARBA00023222"/>
    </source>
</evidence>
<evidence type="ECO:0000256" key="2">
    <source>
        <dbReference type="ARBA" id="ARBA00013147"/>
    </source>
</evidence>
<dbReference type="PROSITE" id="PS51671">
    <property type="entry name" value="ACT"/>
    <property type="match status" value="1"/>
</dbReference>
<dbReference type="PIRSF" id="PIRSF001500">
    <property type="entry name" value="Chor_mut_pdt_Ppr"/>
    <property type="match status" value="1"/>
</dbReference>
<comment type="pathway">
    <text evidence="1 10">Amino-acid biosynthesis; L-phenylalanine biosynthesis; phenylpyruvate from prephenate: step 1/1.</text>
</comment>
<reference evidence="13" key="1">
    <citation type="submission" date="2020-11" db="EMBL/GenBank/DDBJ databases">
        <authorList>
            <person name="Konstantinou D."/>
            <person name="Gkelis S."/>
            <person name="Popin R."/>
            <person name="Fewer D."/>
            <person name="Sivonen K."/>
        </authorList>
    </citation>
    <scope>NUCLEOTIDE SEQUENCE</scope>
    <source>
        <strain evidence="13">TAU-MAC 1115</strain>
    </source>
</reference>
<keyword evidence="14" id="KW-1185">Reference proteome</keyword>
<feature type="domain" description="ACT" evidence="12">
    <location>
        <begin position="197"/>
        <end position="274"/>
    </location>
</feature>
<evidence type="ECO:0000256" key="3">
    <source>
        <dbReference type="ARBA" id="ARBA00021872"/>
    </source>
</evidence>
<evidence type="ECO:0000313" key="13">
    <source>
        <dbReference type="EMBL" id="MBT9315499.1"/>
    </source>
</evidence>
<name>A0A947DF35_9CYAN</name>
<dbReference type="Gene3D" id="3.30.70.260">
    <property type="match status" value="1"/>
</dbReference>
<dbReference type="SUPFAM" id="SSF53850">
    <property type="entry name" value="Periplasmic binding protein-like II"/>
    <property type="match status" value="1"/>
</dbReference>
<dbReference type="CDD" id="cd13630">
    <property type="entry name" value="PBP2_PDT_1"/>
    <property type="match status" value="1"/>
</dbReference>
<dbReference type="EC" id="4.2.1.51" evidence="2 10"/>
<comment type="catalytic activity">
    <reaction evidence="8 10">
        <text>prephenate + H(+) = 3-phenylpyruvate + CO2 + H2O</text>
        <dbReference type="Rhea" id="RHEA:21648"/>
        <dbReference type="ChEBI" id="CHEBI:15377"/>
        <dbReference type="ChEBI" id="CHEBI:15378"/>
        <dbReference type="ChEBI" id="CHEBI:16526"/>
        <dbReference type="ChEBI" id="CHEBI:18005"/>
        <dbReference type="ChEBI" id="CHEBI:29934"/>
        <dbReference type="EC" id="4.2.1.51"/>
    </reaction>
</comment>
<dbReference type="GO" id="GO:0004664">
    <property type="term" value="F:prephenate dehydratase activity"/>
    <property type="evidence" value="ECO:0007669"/>
    <property type="project" value="UniProtKB-UniRule"/>
</dbReference>
<keyword evidence="7 10" id="KW-0456">Lyase</keyword>
<evidence type="ECO:0000256" key="9">
    <source>
        <dbReference type="PIRSR" id="PIRSR001500-2"/>
    </source>
</evidence>
<dbReference type="AlphaFoldDB" id="A0A947DF35"/>
<comment type="caution">
    <text evidence="13">The sequence shown here is derived from an EMBL/GenBank/DDBJ whole genome shotgun (WGS) entry which is preliminary data.</text>
</comment>
<dbReference type="InterPro" id="IPR045865">
    <property type="entry name" value="ACT-like_dom_sf"/>
</dbReference>
<evidence type="ECO:0000256" key="1">
    <source>
        <dbReference type="ARBA" id="ARBA00004741"/>
    </source>
</evidence>
<evidence type="ECO:0000256" key="4">
    <source>
        <dbReference type="ARBA" id="ARBA00022605"/>
    </source>
</evidence>
<dbReference type="InterPro" id="IPR008242">
    <property type="entry name" value="Chor_mutase/pphenate_deHydtase"/>
</dbReference>
<evidence type="ECO:0000256" key="10">
    <source>
        <dbReference type="RuleBase" id="RU361254"/>
    </source>
</evidence>
<dbReference type="InterPro" id="IPR018528">
    <property type="entry name" value="Preph_deHydtase_CS"/>
</dbReference>
<dbReference type="InterPro" id="IPR002912">
    <property type="entry name" value="ACT_dom"/>
</dbReference>
<proteinExistence type="predicted"/>
<reference evidence="13" key="2">
    <citation type="journal article" date="2021" name="Mar. Drugs">
        <title>Genome Reduction and Secondary Metabolism of the Marine Sponge-Associated Cyanobacterium Leptothoe.</title>
        <authorList>
            <person name="Konstantinou D."/>
            <person name="Popin R.V."/>
            <person name="Fewer D.P."/>
            <person name="Sivonen K."/>
            <person name="Gkelis S."/>
        </authorList>
    </citation>
    <scope>NUCLEOTIDE SEQUENCE</scope>
    <source>
        <strain evidence="13">TAU-MAC 1115</strain>
    </source>
</reference>
<feature type="domain" description="Prephenate dehydratase" evidence="11">
    <location>
        <begin position="3"/>
        <end position="186"/>
    </location>
</feature>
<dbReference type="RefSeq" id="WP_215608565.1">
    <property type="nucleotide sequence ID" value="NZ_JADOES010000012.1"/>
</dbReference>
<dbReference type="InterPro" id="IPR001086">
    <property type="entry name" value="Preph_deHydtase"/>
</dbReference>
<dbReference type="GO" id="GO:0009094">
    <property type="term" value="P:L-phenylalanine biosynthetic process"/>
    <property type="evidence" value="ECO:0007669"/>
    <property type="project" value="UniProtKB-KW"/>
</dbReference>
<keyword evidence="4 10" id="KW-0028">Amino-acid biosynthesis</keyword>
<gene>
    <name evidence="10 13" type="primary">pheA</name>
    <name evidence="13" type="ORF">IXB50_08685</name>
</gene>
<dbReference type="Proteomes" id="UP000717364">
    <property type="component" value="Unassembled WGS sequence"/>
</dbReference>
<evidence type="ECO:0000256" key="7">
    <source>
        <dbReference type="ARBA" id="ARBA00023239"/>
    </source>
</evidence>
<dbReference type="GO" id="GO:0005737">
    <property type="term" value="C:cytoplasm"/>
    <property type="evidence" value="ECO:0007669"/>
    <property type="project" value="TreeGrafter"/>
</dbReference>
<evidence type="ECO:0000259" key="11">
    <source>
        <dbReference type="PROSITE" id="PS51171"/>
    </source>
</evidence>
<dbReference type="Pfam" id="PF00800">
    <property type="entry name" value="PDT"/>
    <property type="match status" value="1"/>
</dbReference>
<dbReference type="PANTHER" id="PTHR21022">
    <property type="entry name" value="PREPHENATE DEHYDRATASE P PROTEIN"/>
    <property type="match status" value="1"/>
</dbReference>
<feature type="site" description="Essential for prephenate dehydratase activity" evidence="9">
    <location>
        <position position="179"/>
    </location>
</feature>
<dbReference type="CDD" id="cd04905">
    <property type="entry name" value="ACT_CM-PDT"/>
    <property type="match status" value="1"/>
</dbReference>
<dbReference type="Pfam" id="PF01842">
    <property type="entry name" value="ACT"/>
    <property type="match status" value="1"/>
</dbReference>
<sequence length="281" mass="30609">MTSIAHLGPLGSYSELAATNYAHWLMANHGAVSNLKPYNTIAKAIQAAATGETDAAVVPIENSIGGSVRDTLDMLWELDTLKIQNNLVIPIHHALLSHATCLRDIQTVYSHPQALTQCQKWLAANLPNAVQIATSSTTEALPRLSNDATSAAISPMWAAKLYNISVLADPINDNPDNATRFWVLGRNQTKQGSHTSLAFRLPDNAPGALLKPLQLFATQGINMSRIESRPTKLALGDYRFFIDIEASLDDPNTQAALQLLRNCTKTLKIFGSYKQIQVQVL</sequence>
<keyword evidence="6 10" id="KW-0584">Phenylalanine biosynthesis</keyword>
<evidence type="ECO:0000256" key="5">
    <source>
        <dbReference type="ARBA" id="ARBA00023141"/>
    </source>
</evidence>
<keyword evidence="5 10" id="KW-0057">Aromatic amino acid biosynthesis</keyword>
<evidence type="ECO:0000259" key="12">
    <source>
        <dbReference type="PROSITE" id="PS51671"/>
    </source>
</evidence>
<dbReference type="EMBL" id="JADOES010000012">
    <property type="protein sequence ID" value="MBT9315499.1"/>
    <property type="molecule type" value="Genomic_DNA"/>
</dbReference>
<dbReference type="PROSITE" id="PS51171">
    <property type="entry name" value="PREPHENATE_DEHYDR_3"/>
    <property type="match status" value="1"/>
</dbReference>
<dbReference type="SUPFAM" id="SSF55021">
    <property type="entry name" value="ACT-like"/>
    <property type="match status" value="1"/>
</dbReference>
<dbReference type="PROSITE" id="PS00858">
    <property type="entry name" value="PREPHENATE_DEHYDR_2"/>
    <property type="match status" value="1"/>
</dbReference>
<evidence type="ECO:0000313" key="14">
    <source>
        <dbReference type="Proteomes" id="UP000717364"/>
    </source>
</evidence>
<evidence type="ECO:0000256" key="8">
    <source>
        <dbReference type="ARBA" id="ARBA00047848"/>
    </source>
</evidence>
<dbReference type="PROSITE" id="PS00857">
    <property type="entry name" value="PREPHENATE_DEHYDR_1"/>
    <property type="match status" value="1"/>
</dbReference>